<dbReference type="Gene3D" id="3.20.20.70">
    <property type="entry name" value="Aldolase class I"/>
    <property type="match status" value="2"/>
</dbReference>
<dbReference type="Gene3D" id="3.60.20.10">
    <property type="entry name" value="Glutamine Phosphoribosylpyrophosphate, subunit 1, domain 1"/>
    <property type="match status" value="1"/>
</dbReference>
<dbReference type="STRING" id="617002.SAMN05660653_01512"/>
<keyword evidence="10" id="KW-0408">Iron</keyword>
<evidence type="ECO:0000256" key="8">
    <source>
        <dbReference type="ARBA" id="ARBA00022962"/>
    </source>
</evidence>
<gene>
    <name evidence="16" type="ORF">SAMN05660653_01512</name>
</gene>
<evidence type="ECO:0000256" key="12">
    <source>
        <dbReference type="ARBA" id="ARBA00023164"/>
    </source>
</evidence>
<evidence type="ECO:0000256" key="10">
    <source>
        <dbReference type="ARBA" id="ARBA00023004"/>
    </source>
</evidence>
<dbReference type="InterPro" id="IPR029055">
    <property type="entry name" value="Ntn_hydrolases_N"/>
</dbReference>
<evidence type="ECO:0000256" key="4">
    <source>
        <dbReference type="ARBA" id="ARBA00022605"/>
    </source>
</evidence>
<dbReference type="RefSeq" id="WP_244148681.1">
    <property type="nucleotide sequence ID" value="NZ_FMXO01000008.1"/>
</dbReference>
<dbReference type="CDD" id="cd00504">
    <property type="entry name" value="GXGXG"/>
    <property type="match status" value="1"/>
</dbReference>
<accession>A0A1G6CGK0</accession>
<keyword evidence="5" id="KW-0285">Flavoprotein</keyword>
<comment type="similarity">
    <text evidence="3">Belongs to the glutamate synthase family.</text>
</comment>
<dbReference type="Gene3D" id="2.160.20.60">
    <property type="entry name" value="Glutamate synthase, alpha subunit, C-terminal domain"/>
    <property type="match status" value="1"/>
</dbReference>
<keyword evidence="6" id="KW-0288">FMN</keyword>
<evidence type="ECO:0000256" key="9">
    <source>
        <dbReference type="ARBA" id="ARBA00023002"/>
    </source>
</evidence>
<dbReference type="PANTHER" id="PTHR11938">
    <property type="entry name" value="FAD NADPH DEHYDROGENASE/OXIDOREDUCTASE"/>
    <property type="match status" value="1"/>
</dbReference>
<evidence type="ECO:0000256" key="3">
    <source>
        <dbReference type="ARBA" id="ARBA00009716"/>
    </source>
</evidence>
<evidence type="ECO:0000313" key="16">
    <source>
        <dbReference type="EMBL" id="SDB32037.1"/>
    </source>
</evidence>
<dbReference type="EMBL" id="FMXO01000008">
    <property type="protein sequence ID" value="SDB32037.1"/>
    <property type="molecule type" value="Genomic_DNA"/>
</dbReference>
<dbReference type="GO" id="GO:0015930">
    <property type="term" value="F:glutamate synthase activity"/>
    <property type="evidence" value="ECO:0007669"/>
    <property type="project" value="InterPro"/>
</dbReference>
<sequence>MSHPVQLSRPDAALCEERDACAIIAFVDKRGRMTHANVVRTIEALKKMAHRSGDINDEGDGCGIMTDIPRELWSHRLHEAGLSPHLAESSGFFVGHFLLPHRIRERAEEICDKIRHIFALRGLDLLLELRGKTNDAELGPMARAETPLFWQVAGLVKQEVRITTGQLLFKVVQELEAMEPDLHVASLSQDTVVYKVRGGPDLLQRVYPELRDPATRSKICLGHSRYSTNTLPTVERTQPFSILAHNGEINTIERLRGASRNLGIDPVLGGSDSQDLNRCIEGLIHRFGFELIEAFAMLFPAVHSEVEQYPEDLRKVYETYRWLFPPSAQGPAAIVARHGDVCIGSVDALGLRPLWFGESDYNYYLSSEKGVVDLEDTASDPIPLAPGEKMAILSVSGRRAVVFNYRAYQRRLVRLMQGRSALQERVRAYYRDIPEQKGELVRLEDLFDDGLPRMTPTEMTRDNVLAAFGWHKYDVDMRKKTATIGGAVIGSMGYQGPLACLSGEGLPNISEYFKENVAVVTNPAIDREREADHFTTRCILGDRPEMGSRERSGAVGLELRTPLLLGGCLDSQVCGSALSTLAAEFGTQTMDAVLSFFTAQGRDPGRVAILDATFDPRGDLPSRLDDLCDEAHTAINNGAVLLILDDSRSFSDGRVFLDPGLALAVMGNFLEEHRLRRRCSLIVRSAAVRNLHDVMFLIGLGADAINPYLIWRMARLHATESRPAETVIRTTMDVLQKGMEKVMSTMGIHELCGYGRIFSSIGLADDLAALFKCQNFCRSADTGLSMARMAETAHIRLAKATDQVPAPLWSTPPRNAMVGKILRRTATGVVGFREMAQELTALERENPVALRHVLGFVRPAEHAHPLVMREVDISIGNHAMPLFIPAMSFGSQGESSFRAYAEAAKILNIICMNGEGGEIPDMLGKYRHNRGQQIASGRFGVHMAFLNSADFLEIKVGQGAKPGEGGHLPGQKVTAMVAEARHCKPGIPLISPSNHHDIYSIEDLEQIITELKTANPTARISVKIPVTSGVGTIAVGVAKAGADIVAVSGFDGGTGAAREHSKKYVGLPAEIGVAYAHRALVESGLRSNVELWADGGLRSGADALKMIFLGAERVGLGTVALMGVGCISCRRCHLDACPRGISTQLRTREDALARGVKGFSPMDVAAETDNLVRLLACIGEEMRAILADLGVARLRDVVGRTDLLTQISHKEAVALDDILAKPAMDGSCGPAGALRIVRKPLNYLTKLVAHISLSEFDEEQTREVRYTDQYVRSVDRAMGTYLAGAVVRQFGDAGERKARLRLDSSVPGNGLCAFNIPGIEVMVDGGAQDGTAKGSFGGACGVFKGANLLGRRVDGSTGKSFAYGAIGGMLMVQNYADSRACIRMSGADAVFGARITARVRDEEGNLAVRAHLKGFAFEYMTGGRVVVLGDPGPWICSGMTGGVIYQCLYPEFGFEETSLYRRMARGADVTVRPADEKALGDIRELLGRYVTELRSTFQEEEALEVERLMAEAETRFVSIIPVEKKPTKAE</sequence>
<comment type="cofactor">
    <cofactor evidence="1">
        <name>FMN</name>
        <dbReference type="ChEBI" id="CHEBI:58210"/>
    </cofactor>
</comment>
<name>A0A1G6CGK0_9BACT</name>
<comment type="pathway">
    <text evidence="14">Amino-acid biosynthesis.</text>
</comment>
<organism evidence="16 17">
    <name type="scientific">Desulfonatronum thiosulfatophilum</name>
    <dbReference type="NCBI Taxonomy" id="617002"/>
    <lineage>
        <taxon>Bacteria</taxon>
        <taxon>Pseudomonadati</taxon>
        <taxon>Thermodesulfobacteriota</taxon>
        <taxon>Desulfovibrionia</taxon>
        <taxon>Desulfovibrionales</taxon>
        <taxon>Desulfonatronaceae</taxon>
        <taxon>Desulfonatronum</taxon>
    </lineage>
</organism>
<dbReference type="GO" id="GO:0006537">
    <property type="term" value="P:glutamate biosynthetic process"/>
    <property type="evidence" value="ECO:0007669"/>
    <property type="project" value="UniProtKB-KW"/>
</dbReference>
<feature type="domain" description="Glutamine amidotransferase type-2" evidence="15">
    <location>
        <begin position="21"/>
        <end position="395"/>
    </location>
</feature>
<keyword evidence="9" id="KW-0560">Oxidoreductase</keyword>
<evidence type="ECO:0000259" key="15">
    <source>
        <dbReference type="PROSITE" id="PS51278"/>
    </source>
</evidence>
<dbReference type="GO" id="GO:0051538">
    <property type="term" value="F:3 iron, 4 sulfur cluster binding"/>
    <property type="evidence" value="ECO:0007669"/>
    <property type="project" value="UniProtKB-KW"/>
</dbReference>
<evidence type="ECO:0000256" key="7">
    <source>
        <dbReference type="ARBA" id="ARBA00022723"/>
    </source>
</evidence>
<evidence type="ECO:0000256" key="11">
    <source>
        <dbReference type="ARBA" id="ARBA00023014"/>
    </source>
</evidence>
<dbReference type="InterPro" id="IPR013785">
    <property type="entry name" value="Aldolase_TIM"/>
</dbReference>
<evidence type="ECO:0000256" key="13">
    <source>
        <dbReference type="ARBA" id="ARBA00023291"/>
    </source>
</evidence>
<dbReference type="Pfam" id="PF01493">
    <property type="entry name" value="GXGXG"/>
    <property type="match status" value="1"/>
</dbReference>
<dbReference type="Proteomes" id="UP000198771">
    <property type="component" value="Unassembled WGS sequence"/>
</dbReference>
<proteinExistence type="inferred from homology"/>
<evidence type="ECO:0000256" key="2">
    <source>
        <dbReference type="ARBA" id="ARBA00001927"/>
    </source>
</evidence>
<dbReference type="PROSITE" id="PS51278">
    <property type="entry name" value="GATASE_TYPE_2"/>
    <property type="match status" value="1"/>
</dbReference>
<dbReference type="SUPFAM" id="SSF56235">
    <property type="entry name" value="N-terminal nucleophile aminohydrolases (Ntn hydrolases)"/>
    <property type="match status" value="1"/>
</dbReference>
<protein>
    <submittedName>
        <fullName evidence="16">Glutamate synthase (NADPH/NADH) large chain</fullName>
    </submittedName>
</protein>
<dbReference type="InterPro" id="IPR006982">
    <property type="entry name" value="Glu_synth_centr_N"/>
</dbReference>
<dbReference type="InterPro" id="IPR002932">
    <property type="entry name" value="Glu_synthdom"/>
</dbReference>
<keyword evidence="11" id="KW-0411">Iron-sulfur</keyword>
<keyword evidence="17" id="KW-1185">Reference proteome</keyword>
<dbReference type="InterPro" id="IPR002489">
    <property type="entry name" value="Glu_synth_asu_C"/>
</dbReference>
<evidence type="ECO:0000313" key="17">
    <source>
        <dbReference type="Proteomes" id="UP000198771"/>
    </source>
</evidence>
<keyword evidence="7" id="KW-0479">Metal-binding</keyword>
<dbReference type="InterPro" id="IPR017932">
    <property type="entry name" value="GATase_2_dom"/>
</dbReference>
<dbReference type="GO" id="GO:0019676">
    <property type="term" value="P:ammonia assimilation cycle"/>
    <property type="evidence" value="ECO:0007669"/>
    <property type="project" value="TreeGrafter"/>
</dbReference>
<keyword evidence="13" id="KW-0003">3Fe-4S</keyword>
<keyword evidence="4" id="KW-0028">Amino-acid biosynthesis</keyword>
<evidence type="ECO:0000256" key="14">
    <source>
        <dbReference type="ARBA" id="ARBA00029440"/>
    </source>
</evidence>
<dbReference type="PANTHER" id="PTHR11938:SF133">
    <property type="entry name" value="GLUTAMATE SYNTHASE (NADH)"/>
    <property type="match status" value="1"/>
</dbReference>
<reference evidence="16 17" key="1">
    <citation type="submission" date="2016-10" db="EMBL/GenBank/DDBJ databases">
        <authorList>
            <person name="de Groot N.N."/>
        </authorList>
    </citation>
    <scope>NUCLEOTIDE SEQUENCE [LARGE SCALE GENOMIC DNA]</scope>
    <source>
        <strain evidence="16 17">ASO4-2</strain>
    </source>
</reference>
<dbReference type="SUPFAM" id="SSF69336">
    <property type="entry name" value="Alpha subunit of glutamate synthase, C-terminal domain"/>
    <property type="match status" value="1"/>
</dbReference>
<comment type="cofactor">
    <cofactor evidence="2">
        <name>[3Fe-4S] cluster</name>
        <dbReference type="ChEBI" id="CHEBI:21137"/>
    </cofactor>
</comment>
<dbReference type="SUPFAM" id="SSF51395">
    <property type="entry name" value="FMN-linked oxidoreductases"/>
    <property type="match status" value="1"/>
</dbReference>
<evidence type="ECO:0000256" key="5">
    <source>
        <dbReference type="ARBA" id="ARBA00022630"/>
    </source>
</evidence>
<dbReference type="Pfam" id="PF01645">
    <property type="entry name" value="Glu_synthase"/>
    <property type="match status" value="1"/>
</dbReference>
<dbReference type="Pfam" id="PF04898">
    <property type="entry name" value="Glu_syn_central"/>
    <property type="match status" value="1"/>
</dbReference>
<dbReference type="GO" id="GO:0046872">
    <property type="term" value="F:metal ion binding"/>
    <property type="evidence" value="ECO:0007669"/>
    <property type="project" value="UniProtKB-KW"/>
</dbReference>
<evidence type="ECO:0000256" key="6">
    <source>
        <dbReference type="ARBA" id="ARBA00022643"/>
    </source>
</evidence>
<keyword evidence="8" id="KW-0315">Glutamine amidotransferase</keyword>
<keyword evidence="12" id="KW-0314">Glutamate biosynthesis</keyword>
<dbReference type="InterPro" id="IPR036485">
    <property type="entry name" value="Glu_synth_asu_C_sf"/>
</dbReference>
<dbReference type="Pfam" id="PF00310">
    <property type="entry name" value="GATase_2"/>
    <property type="match status" value="1"/>
</dbReference>
<dbReference type="InterPro" id="IPR050711">
    <property type="entry name" value="ET-N_metabolism_enzyme"/>
</dbReference>
<dbReference type="CDD" id="cd02808">
    <property type="entry name" value="GltS_FMN"/>
    <property type="match status" value="1"/>
</dbReference>
<evidence type="ECO:0000256" key="1">
    <source>
        <dbReference type="ARBA" id="ARBA00001917"/>
    </source>
</evidence>